<feature type="domain" description="GST C-terminal" evidence="2">
    <location>
        <begin position="83"/>
        <end position="213"/>
    </location>
</feature>
<evidence type="ECO:0000313" key="3">
    <source>
        <dbReference type="EMBL" id="ROR97985.1"/>
    </source>
</evidence>
<dbReference type="PANTHER" id="PTHR42673:SF21">
    <property type="entry name" value="GLUTATHIONE S-TRANSFERASE YFCF"/>
    <property type="match status" value="1"/>
</dbReference>
<evidence type="ECO:0000259" key="2">
    <source>
        <dbReference type="PROSITE" id="PS50405"/>
    </source>
</evidence>
<feature type="domain" description="GST N-terminal" evidence="1">
    <location>
        <begin position="1"/>
        <end position="78"/>
    </location>
</feature>
<proteinExistence type="predicted"/>
<dbReference type="InterPro" id="IPR036249">
    <property type="entry name" value="Thioredoxin-like_sf"/>
</dbReference>
<comment type="caution">
    <text evidence="3">The sequence shown here is derived from an EMBL/GenBank/DDBJ whole genome shotgun (WGS) entry which is preliminary data.</text>
</comment>
<evidence type="ECO:0000313" key="4">
    <source>
        <dbReference type="Proteomes" id="UP000275394"/>
    </source>
</evidence>
<dbReference type="InterPro" id="IPR004045">
    <property type="entry name" value="Glutathione_S-Trfase_N"/>
</dbReference>
<dbReference type="InterPro" id="IPR010987">
    <property type="entry name" value="Glutathione-S-Trfase_C-like"/>
</dbReference>
<keyword evidence="4" id="KW-1185">Reference proteome</keyword>
<dbReference type="GO" id="GO:0004364">
    <property type="term" value="F:glutathione transferase activity"/>
    <property type="evidence" value="ECO:0007669"/>
    <property type="project" value="TreeGrafter"/>
</dbReference>
<dbReference type="SUPFAM" id="SSF52833">
    <property type="entry name" value="Thioredoxin-like"/>
    <property type="match status" value="1"/>
</dbReference>
<dbReference type="PROSITE" id="PS50405">
    <property type="entry name" value="GST_CTER"/>
    <property type="match status" value="1"/>
</dbReference>
<dbReference type="Gene3D" id="3.40.30.10">
    <property type="entry name" value="Glutaredoxin"/>
    <property type="match status" value="1"/>
</dbReference>
<keyword evidence="3" id="KW-0808">Transferase</keyword>
<dbReference type="AlphaFoldDB" id="A0A3N2DDW5"/>
<evidence type="ECO:0000259" key="1">
    <source>
        <dbReference type="PROSITE" id="PS50404"/>
    </source>
</evidence>
<protein>
    <submittedName>
        <fullName evidence="3">Glutathione S-transferase</fullName>
    </submittedName>
</protein>
<dbReference type="RefSeq" id="WP_123713977.1">
    <property type="nucleotide sequence ID" value="NZ_RKHR01000008.1"/>
</dbReference>
<gene>
    <name evidence="3" type="ORF">EDC56_3654</name>
</gene>
<accession>A0A3N2DDW5</accession>
<dbReference type="InterPro" id="IPR036282">
    <property type="entry name" value="Glutathione-S-Trfase_C_sf"/>
</dbReference>
<sequence>MITLHGVMLSPFVRKTMLCLAVKELDYQHITAIPGQFDEDFQQISPLRKIPALVDGDFAIADSSVIAEYLDDRYDGPALLPTTAEQRAQARWLMNFAGDALASVALDIIYFQRVLQPLLYSQTTDEARVQKAIEQQMPPLLDYLEQVAPATGLLFAQLSVADISLASIFISLGQAQYQVDEQRWPQLHAYLQRLNEQPLIIEQMAKEQAFVASWG</sequence>
<organism evidence="3 4">
    <name type="scientific">Sinobacterium caligoides</name>
    <dbReference type="NCBI Taxonomy" id="933926"/>
    <lineage>
        <taxon>Bacteria</taxon>
        <taxon>Pseudomonadati</taxon>
        <taxon>Pseudomonadota</taxon>
        <taxon>Gammaproteobacteria</taxon>
        <taxon>Cellvibrionales</taxon>
        <taxon>Spongiibacteraceae</taxon>
        <taxon>Sinobacterium</taxon>
    </lineage>
</organism>
<name>A0A3N2DDW5_9GAMM</name>
<dbReference type="PROSITE" id="PS50404">
    <property type="entry name" value="GST_NTER"/>
    <property type="match status" value="1"/>
</dbReference>
<dbReference type="GO" id="GO:0016034">
    <property type="term" value="F:maleylacetoacetate isomerase activity"/>
    <property type="evidence" value="ECO:0007669"/>
    <property type="project" value="TreeGrafter"/>
</dbReference>
<dbReference type="Proteomes" id="UP000275394">
    <property type="component" value="Unassembled WGS sequence"/>
</dbReference>
<dbReference type="CDD" id="cd00570">
    <property type="entry name" value="GST_N_family"/>
    <property type="match status" value="1"/>
</dbReference>
<dbReference type="EMBL" id="RKHR01000008">
    <property type="protein sequence ID" value="ROR97985.1"/>
    <property type="molecule type" value="Genomic_DNA"/>
</dbReference>
<dbReference type="Gene3D" id="1.20.1050.10">
    <property type="match status" value="1"/>
</dbReference>
<dbReference type="Pfam" id="PF13410">
    <property type="entry name" value="GST_C_2"/>
    <property type="match status" value="1"/>
</dbReference>
<dbReference type="SFLD" id="SFLDG00358">
    <property type="entry name" value="Main_(cytGST)"/>
    <property type="match status" value="1"/>
</dbReference>
<dbReference type="SFLD" id="SFLDS00019">
    <property type="entry name" value="Glutathione_Transferase_(cytos"/>
    <property type="match status" value="1"/>
</dbReference>
<dbReference type="GO" id="GO:0006749">
    <property type="term" value="P:glutathione metabolic process"/>
    <property type="evidence" value="ECO:0007669"/>
    <property type="project" value="TreeGrafter"/>
</dbReference>
<dbReference type="SUPFAM" id="SSF47616">
    <property type="entry name" value="GST C-terminal domain-like"/>
    <property type="match status" value="1"/>
</dbReference>
<dbReference type="InterPro" id="IPR040079">
    <property type="entry name" value="Glutathione_S-Trfase"/>
</dbReference>
<dbReference type="OrthoDB" id="9810080at2"/>
<reference evidence="3 4" key="1">
    <citation type="submission" date="2018-11" db="EMBL/GenBank/DDBJ databases">
        <title>Genomic Encyclopedia of Type Strains, Phase IV (KMG-IV): sequencing the most valuable type-strain genomes for metagenomic binning, comparative biology and taxonomic classification.</title>
        <authorList>
            <person name="Goeker M."/>
        </authorList>
    </citation>
    <scope>NUCLEOTIDE SEQUENCE [LARGE SCALE GENOMIC DNA]</scope>
    <source>
        <strain evidence="3 4">DSM 100316</strain>
    </source>
</reference>
<dbReference type="PANTHER" id="PTHR42673">
    <property type="entry name" value="MALEYLACETOACETATE ISOMERASE"/>
    <property type="match status" value="1"/>
</dbReference>
<dbReference type="CDD" id="cd00299">
    <property type="entry name" value="GST_C_family"/>
    <property type="match status" value="1"/>
</dbReference>
<dbReference type="GO" id="GO:0006559">
    <property type="term" value="P:L-phenylalanine catabolic process"/>
    <property type="evidence" value="ECO:0007669"/>
    <property type="project" value="TreeGrafter"/>
</dbReference>
<dbReference type="Pfam" id="PF13417">
    <property type="entry name" value="GST_N_3"/>
    <property type="match status" value="1"/>
</dbReference>